<dbReference type="Gene3D" id="3.40.190.10">
    <property type="entry name" value="Periplasmic binding protein-like II"/>
    <property type="match status" value="3"/>
</dbReference>
<feature type="domain" description="Solute-binding protein family 3/N-terminal" evidence="6">
    <location>
        <begin position="22"/>
        <end position="243"/>
    </location>
</feature>
<dbReference type="Pfam" id="PF00497">
    <property type="entry name" value="SBP_bac_3"/>
    <property type="match status" value="1"/>
</dbReference>
<dbReference type="PANTHER" id="PTHR35936:SF6">
    <property type="entry name" value="AMINO ACID ABC TRANSPORTER SUBSTRATE-BINDING PAAT FAMILY PROTEIN"/>
    <property type="match status" value="1"/>
</dbReference>
<evidence type="ECO:0000256" key="1">
    <source>
        <dbReference type="ARBA" id="ARBA00004196"/>
    </source>
</evidence>
<comment type="similarity">
    <text evidence="2 4">Belongs to the bacterial solute-binding protein 3 family.</text>
</comment>
<evidence type="ECO:0000313" key="7">
    <source>
        <dbReference type="EMBL" id="MFG6429030.1"/>
    </source>
</evidence>
<sequence length="359" mass="38697">MLKRAVSLCVLLLAGPALAQEKLRVALPQSLSPPFVIWRDTQPVGGFDVELAKAIADQLRLGVELIALPRPRVDVALAAGEADLACNVTLARRDAALPGPVLFETQDLLLGHEATQAPDSIEQLPAGSTVGTVQGQAHAALEPAFADGRLRRDEAPSDEKLLRKLALSRHPYGVSNQPTASWYTSREPIEGLAPWRLQLGNRPYRCVVSARGRVEARQLIAAIEQLQASGRAQQLWAAHVGAPLAVVVSVNSSLRGITRQTLAELFLGQRQRLRDGSAPEPVMANAGAEREQFFSSVLRRPAAEYRSAWAAQQFGGRRRAPPELAGADAIKAHLQRHAGAIGYLPLSLVDASLRIVFLP</sequence>
<feature type="signal peptide" evidence="5">
    <location>
        <begin position="1"/>
        <end position="19"/>
    </location>
</feature>
<dbReference type="EMBL" id="JBIGHV010000001">
    <property type="protein sequence ID" value="MFG6429030.1"/>
    <property type="molecule type" value="Genomic_DNA"/>
</dbReference>
<evidence type="ECO:0000256" key="2">
    <source>
        <dbReference type="ARBA" id="ARBA00010333"/>
    </source>
</evidence>
<dbReference type="RefSeq" id="WP_394476124.1">
    <property type="nucleotide sequence ID" value="NZ_JBIGHV010000001.1"/>
</dbReference>
<evidence type="ECO:0000256" key="4">
    <source>
        <dbReference type="RuleBase" id="RU003744"/>
    </source>
</evidence>
<gene>
    <name evidence="7" type="ORF">ACG00Y_03860</name>
</gene>
<dbReference type="SMART" id="SM00062">
    <property type="entry name" value="PBPb"/>
    <property type="match status" value="1"/>
</dbReference>
<accession>A0ABW7EZZ8</accession>
<dbReference type="PROSITE" id="PS01039">
    <property type="entry name" value="SBP_BACTERIAL_3"/>
    <property type="match status" value="1"/>
</dbReference>
<evidence type="ECO:0000256" key="5">
    <source>
        <dbReference type="SAM" id="SignalP"/>
    </source>
</evidence>
<evidence type="ECO:0000259" key="6">
    <source>
        <dbReference type="SMART" id="SM00062"/>
    </source>
</evidence>
<dbReference type="SUPFAM" id="SSF53850">
    <property type="entry name" value="Periplasmic binding protein-like II"/>
    <property type="match status" value="2"/>
</dbReference>
<name>A0ABW7EZZ8_9BURK</name>
<evidence type="ECO:0000256" key="3">
    <source>
        <dbReference type="ARBA" id="ARBA00022729"/>
    </source>
</evidence>
<evidence type="ECO:0000313" key="8">
    <source>
        <dbReference type="Proteomes" id="UP001606210"/>
    </source>
</evidence>
<organism evidence="7 8">
    <name type="scientific">Pelomonas parva</name>
    <dbReference type="NCBI Taxonomy" id="3299032"/>
    <lineage>
        <taxon>Bacteria</taxon>
        <taxon>Pseudomonadati</taxon>
        <taxon>Pseudomonadota</taxon>
        <taxon>Betaproteobacteria</taxon>
        <taxon>Burkholderiales</taxon>
        <taxon>Sphaerotilaceae</taxon>
        <taxon>Roseateles</taxon>
    </lineage>
</organism>
<comment type="caution">
    <text evidence="7">The sequence shown here is derived from an EMBL/GenBank/DDBJ whole genome shotgun (WGS) entry which is preliminary data.</text>
</comment>
<proteinExistence type="inferred from homology"/>
<keyword evidence="3 5" id="KW-0732">Signal</keyword>
<dbReference type="InterPro" id="IPR018313">
    <property type="entry name" value="SBP_3_CS"/>
</dbReference>
<reference evidence="7 8" key="1">
    <citation type="submission" date="2024-08" db="EMBL/GenBank/DDBJ databases">
        <authorList>
            <person name="Lu H."/>
        </authorList>
    </citation>
    <scope>NUCLEOTIDE SEQUENCE [LARGE SCALE GENOMIC DNA]</scope>
    <source>
        <strain evidence="7 8">LYH14W</strain>
    </source>
</reference>
<keyword evidence="8" id="KW-1185">Reference proteome</keyword>
<protein>
    <submittedName>
        <fullName evidence="7">Substrate-binding periplasmic protein</fullName>
    </submittedName>
</protein>
<dbReference type="Proteomes" id="UP001606210">
    <property type="component" value="Unassembled WGS sequence"/>
</dbReference>
<dbReference type="PANTHER" id="PTHR35936">
    <property type="entry name" value="MEMBRANE-BOUND LYTIC MUREIN TRANSGLYCOSYLASE F"/>
    <property type="match status" value="1"/>
</dbReference>
<dbReference type="InterPro" id="IPR001638">
    <property type="entry name" value="Solute-binding_3/MltF_N"/>
</dbReference>
<feature type="chain" id="PRO_5045301507" evidence="5">
    <location>
        <begin position="20"/>
        <end position="359"/>
    </location>
</feature>
<comment type="subcellular location">
    <subcellularLocation>
        <location evidence="1">Cell envelope</location>
    </subcellularLocation>
</comment>